<sequence>MIPFKIFAPALIGVTGIGWVISGIVQRPPELTIRDFVNLSSDGKCITSFKKDREGNEPKIHGCTGGGGNGGQCCTASSLEK</sequence>
<feature type="transmembrane region" description="Helical" evidence="1">
    <location>
        <begin position="6"/>
        <end position="25"/>
    </location>
</feature>
<dbReference type="OrthoDB" id="9865540at2"/>
<accession>A0A328PSB7</accession>
<dbReference type="RefSeq" id="WP_112665201.1">
    <property type="nucleotide sequence ID" value="NZ_QKVO01000002.1"/>
</dbReference>
<keyword evidence="1" id="KW-1133">Transmembrane helix</keyword>
<protein>
    <submittedName>
        <fullName evidence="2">Uncharacterized protein</fullName>
    </submittedName>
</protein>
<dbReference type="AlphaFoldDB" id="A0A328PSB7"/>
<reference evidence="3" key="1">
    <citation type="submission" date="2018-06" db="EMBL/GenBank/DDBJ databases">
        <authorList>
            <person name="Martinez Ocampo F."/>
            <person name="Quiroz Castaneda R.E."/>
            <person name="Rojas Lopez X."/>
        </authorList>
    </citation>
    <scope>NUCLEOTIDE SEQUENCE [LARGE SCALE GENOMIC DNA]</scope>
    <source>
        <strain evidence="3">INIFAP02</strain>
    </source>
</reference>
<evidence type="ECO:0000313" key="2">
    <source>
        <dbReference type="EMBL" id="RAO95227.1"/>
    </source>
</evidence>
<evidence type="ECO:0000256" key="1">
    <source>
        <dbReference type="SAM" id="Phobius"/>
    </source>
</evidence>
<name>A0A328PSB7_9MOLU</name>
<proteinExistence type="predicted"/>
<evidence type="ECO:0000313" key="3">
    <source>
        <dbReference type="Proteomes" id="UP000249762"/>
    </source>
</evidence>
<gene>
    <name evidence="2" type="ORF">DNK47_01225</name>
</gene>
<keyword evidence="1" id="KW-0812">Transmembrane</keyword>
<keyword evidence="1" id="KW-0472">Membrane</keyword>
<organism evidence="2 3">
    <name type="scientific">Mycoplasma wenyonii</name>
    <dbReference type="NCBI Taxonomy" id="65123"/>
    <lineage>
        <taxon>Bacteria</taxon>
        <taxon>Bacillati</taxon>
        <taxon>Mycoplasmatota</taxon>
        <taxon>Mollicutes</taxon>
        <taxon>Mycoplasmataceae</taxon>
        <taxon>Mycoplasma</taxon>
    </lineage>
</organism>
<dbReference type="Proteomes" id="UP000249762">
    <property type="component" value="Unassembled WGS sequence"/>
</dbReference>
<keyword evidence="3" id="KW-1185">Reference proteome</keyword>
<dbReference type="EMBL" id="QKVO01000002">
    <property type="protein sequence ID" value="RAO95227.1"/>
    <property type="molecule type" value="Genomic_DNA"/>
</dbReference>
<comment type="caution">
    <text evidence="2">The sequence shown here is derived from an EMBL/GenBank/DDBJ whole genome shotgun (WGS) entry which is preliminary data.</text>
</comment>